<accession>A9TLN4</accession>
<evidence type="ECO:0000313" key="1">
    <source>
        <dbReference type="EMBL" id="EDQ49075.1"/>
    </source>
</evidence>
<organism>
    <name type="scientific">Physcomitrium patens</name>
    <name type="common">Spreading-leaved earth moss</name>
    <name type="synonym">Physcomitrella patens</name>
    <dbReference type="NCBI Taxonomy" id="3218"/>
    <lineage>
        <taxon>Eukaryota</taxon>
        <taxon>Viridiplantae</taxon>
        <taxon>Streptophyta</taxon>
        <taxon>Embryophyta</taxon>
        <taxon>Bryophyta</taxon>
        <taxon>Bryophytina</taxon>
        <taxon>Bryopsida</taxon>
        <taxon>Funariidae</taxon>
        <taxon>Funariales</taxon>
        <taxon>Funariaceae</taxon>
        <taxon>Physcomitrium</taxon>
    </lineage>
</organism>
<proteinExistence type="predicted"/>
<dbReference type="AlphaFoldDB" id="A9TLN4"/>
<dbReference type="EMBL" id="DS545513">
    <property type="protein sequence ID" value="EDQ49075.1"/>
    <property type="molecule type" value="Genomic_DNA"/>
</dbReference>
<protein>
    <submittedName>
        <fullName evidence="1">Predicted protein</fullName>
    </submittedName>
</protein>
<sequence>MEHVPMLEYEFPKNINVPLNPRYNSLQVYKERSMHEYVFELRMEVYLRFLIKALEGGKKLCALVFVEIKPLMAIVIEEQDLENDVISRENCEDNSNHGKEKMALKVIILAESKEIITLDSSDDDDDDKLDTRFDWSEDIAQNPTIIVKTEACNSMPKGIAMKGMDVKPRQILPSNAFLKYMVEQAKGSCRRDE</sequence>
<name>A9TLN4_PHYPA</name>
<reference evidence="1" key="1">
    <citation type="journal article" date="2008" name="Science">
        <title>The Physcomitrella genome reveals evolutionary insights into the conquest of land by plants.</title>
        <authorList>
            <person name="Rensing S."/>
            <person name="Lang D."/>
            <person name="Zimmer A."/>
            <person name="Terry A."/>
            <person name="Salamov A."/>
            <person name="Shapiro H."/>
            <person name="Nishiyama T."/>
            <person name="Perroud P.-F."/>
            <person name="Lindquist E."/>
            <person name="Kamisugi Y."/>
            <person name="Tanahashi T."/>
            <person name="Sakakibara K."/>
            <person name="Fujita T."/>
            <person name="Oishi K."/>
            <person name="Shin-I T."/>
            <person name="Kuroki Y."/>
            <person name="Toyoda A."/>
            <person name="Suzuki Y."/>
            <person name="Hashimoto A."/>
            <person name="Yamaguchi K."/>
            <person name="Sugano A."/>
            <person name="Kohara Y."/>
            <person name="Fujiyama A."/>
            <person name="Anterola A."/>
            <person name="Aoki S."/>
            <person name="Ashton N."/>
            <person name="Barbazuk W.B."/>
            <person name="Barker E."/>
            <person name="Bennetzen J."/>
            <person name="Bezanilla M."/>
            <person name="Blankenship R."/>
            <person name="Cho S.H."/>
            <person name="Dutcher S."/>
            <person name="Estelle M."/>
            <person name="Fawcett J.A."/>
            <person name="Gundlach H."/>
            <person name="Hanada K."/>
            <person name="Heyl A."/>
            <person name="Hicks K.A."/>
            <person name="Hugh J."/>
            <person name="Lohr M."/>
            <person name="Mayer K."/>
            <person name="Melkozernov A."/>
            <person name="Murata T."/>
            <person name="Nelson D."/>
            <person name="Pils B."/>
            <person name="Prigge M."/>
            <person name="Reiss B."/>
            <person name="Renner T."/>
            <person name="Rombauts S."/>
            <person name="Rushton P."/>
            <person name="Sanderfoot A."/>
            <person name="Schween G."/>
            <person name="Shiu S.-H."/>
            <person name="Stueber K."/>
            <person name="Theodoulou F.L."/>
            <person name="Tu H."/>
            <person name="Van de Peer Y."/>
            <person name="Verrier P.J."/>
            <person name="Waters E."/>
            <person name="Wood A."/>
            <person name="Yang L."/>
            <person name="Cove D."/>
            <person name="Cuming A."/>
            <person name="Hasebe M."/>
            <person name="Lucas S."/>
            <person name="Mishler D.B."/>
            <person name="Reski R."/>
            <person name="Grigoriev I."/>
            <person name="Quatrano R.S."/>
            <person name="Boore J.L."/>
        </authorList>
    </citation>
    <scope>NUCLEOTIDE SEQUENCE [LARGE SCALE GENOMIC DNA]</scope>
</reference>
<gene>
    <name evidence="1" type="ORF">PHYPADRAFT_102665</name>
</gene>